<keyword evidence="6" id="KW-1185">Reference proteome</keyword>
<accession>A0AAV1SHI5</accession>
<dbReference type="GO" id="GO:0005737">
    <property type="term" value="C:cytoplasm"/>
    <property type="evidence" value="ECO:0007669"/>
    <property type="project" value="TreeGrafter"/>
</dbReference>
<comment type="similarity">
    <text evidence="3">Belongs to the SHOC2 family.</text>
</comment>
<feature type="compositionally biased region" description="Low complexity" evidence="4">
    <location>
        <begin position="29"/>
        <end position="49"/>
    </location>
</feature>
<dbReference type="SUPFAM" id="SSF52075">
    <property type="entry name" value="Outer arm dynein light chain 1"/>
    <property type="match status" value="1"/>
</dbReference>
<evidence type="ECO:0000313" key="6">
    <source>
        <dbReference type="Proteomes" id="UP001314170"/>
    </source>
</evidence>
<keyword evidence="1" id="KW-0433">Leucine-rich repeat</keyword>
<gene>
    <name evidence="5" type="ORF">DCAF_LOCUS23679</name>
</gene>
<dbReference type="PROSITE" id="PS51450">
    <property type="entry name" value="LRR"/>
    <property type="match status" value="1"/>
</dbReference>
<proteinExistence type="inferred from homology"/>
<dbReference type="AlphaFoldDB" id="A0AAV1SHI5"/>
<dbReference type="Proteomes" id="UP001314170">
    <property type="component" value="Unassembled WGS sequence"/>
</dbReference>
<dbReference type="InterPro" id="IPR003591">
    <property type="entry name" value="Leu-rich_rpt_typical-subtyp"/>
</dbReference>
<protein>
    <submittedName>
        <fullName evidence="5">Uncharacterized protein</fullName>
    </submittedName>
</protein>
<dbReference type="InterPro" id="IPR032675">
    <property type="entry name" value="LRR_dom_sf"/>
</dbReference>
<dbReference type="Gene3D" id="3.80.10.10">
    <property type="entry name" value="Ribonuclease Inhibitor"/>
    <property type="match status" value="1"/>
</dbReference>
<feature type="region of interest" description="Disordered" evidence="4">
    <location>
        <begin position="23"/>
        <end position="49"/>
    </location>
</feature>
<dbReference type="SMART" id="SM00369">
    <property type="entry name" value="LRR_TYP"/>
    <property type="match status" value="1"/>
</dbReference>
<dbReference type="PANTHER" id="PTHR48051:SF54">
    <property type="entry name" value="LEUCINE-RICH REPEAT-CONTAINING PROTEIN"/>
    <property type="match status" value="1"/>
</dbReference>
<dbReference type="InterPro" id="IPR050216">
    <property type="entry name" value="LRR_domain-containing"/>
</dbReference>
<dbReference type="PANTHER" id="PTHR48051">
    <property type="match status" value="1"/>
</dbReference>
<dbReference type="InterPro" id="IPR001611">
    <property type="entry name" value="Leu-rich_rpt"/>
</dbReference>
<evidence type="ECO:0000256" key="1">
    <source>
        <dbReference type="ARBA" id="ARBA00022614"/>
    </source>
</evidence>
<evidence type="ECO:0000256" key="4">
    <source>
        <dbReference type="SAM" id="MobiDB-lite"/>
    </source>
</evidence>
<reference evidence="5 6" key="1">
    <citation type="submission" date="2024-01" db="EMBL/GenBank/DDBJ databases">
        <authorList>
            <person name="Waweru B."/>
        </authorList>
    </citation>
    <scope>NUCLEOTIDE SEQUENCE [LARGE SCALE GENOMIC DNA]</scope>
</reference>
<evidence type="ECO:0000256" key="3">
    <source>
        <dbReference type="ARBA" id="ARBA00023786"/>
    </source>
</evidence>
<evidence type="ECO:0000313" key="5">
    <source>
        <dbReference type="EMBL" id="CAK7351089.1"/>
    </source>
</evidence>
<keyword evidence="2" id="KW-0677">Repeat</keyword>
<dbReference type="EMBL" id="CAWUPB010001184">
    <property type="protein sequence ID" value="CAK7351089.1"/>
    <property type="molecule type" value="Genomic_DNA"/>
</dbReference>
<organism evidence="5 6">
    <name type="scientific">Dovyalis caffra</name>
    <dbReference type="NCBI Taxonomy" id="77055"/>
    <lineage>
        <taxon>Eukaryota</taxon>
        <taxon>Viridiplantae</taxon>
        <taxon>Streptophyta</taxon>
        <taxon>Embryophyta</taxon>
        <taxon>Tracheophyta</taxon>
        <taxon>Spermatophyta</taxon>
        <taxon>Magnoliopsida</taxon>
        <taxon>eudicotyledons</taxon>
        <taxon>Gunneridae</taxon>
        <taxon>Pentapetalae</taxon>
        <taxon>rosids</taxon>
        <taxon>fabids</taxon>
        <taxon>Malpighiales</taxon>
        <taxon>Salicaceae</taxon>
        <taxon>Flacourtieae</taxon>
        <taxon>Dovyalis</taxon>
    </lineage>
</organism>
<comment type="caution">
    <text evidence="5">The sequence shown here is derived from an EMBL/GenBank/DDBJ whole genome shotgun (WGS) entry which is preliminary data.</text>
</comment>
<evidence type="ECO:0000256" key="2">
    <source>
        <dbReference type="ARBA" id="ARBA00022737"/>
    </source>
</evidence>
<sequence>MFSWKRPLEIFRLTLNYGTEDFGEELNRSSTSSSTCSSSSSTIITPSSSPAEIATEAAADDEEQVGFRIELDWNAGDDEDQVALRLQSQLMVALPAPQDCVTVDLKAEEEEEEGRVKVGMKVEKKREELRGVVLGKSGSGQQSDGAGVLTRLFRSDGGRHWKSVTLLSVCGCGLLSGFHVQTLPAEIVQLPNLEKLYLDNNRLSVLPPELGELKSLKILAVDYNMLVSVPGKNLITICM</sequence>
<name>A0AAV1SHI5_9ROSI</name>